<organism evidence="3 4">
    <name type="scientific">Glutamicibacter arilaitensis</name>
    <dbReference type="NCBI Taxonomy" id="256701"/>
    <lineage>
        <taxon>Bacteria</taxon>
        <taxon>Bacillati</taxon>
        <taxon>Actinomycetota</taxon>
        <taxon>Actinomycetes</taxon>
        <taxon>Micrococcales</taxon>
        <taxon>Micrococcaceae</taxon>
        <taxon>Glutamicibacter</taxon>
    </lineage>
</organism>
<dbReference type="AlphaFoldDB" id="A0A4Y8TU43"/>
<reference evidence="3 4" key="1">
    <citation type="submission" date="2019-03" db="EMBL/GenBank/DDBJ databases">
        <title>Glutamicibacter sp. LJH19 genome.</title>
        <authorList>
            <person name="Sinai Borker S."/>
            <person name="Kumar R."/>
        </authorList>
    </citation>
    <scope>NUCLEOTIDE SEQUENCE [LARGE SCALE GENOMIC DNA]</scope>
    <source>
        <strain evidence="3 4">LJH19</strain>
    </source>
</reference>
<dbReference type="Gene3D" id="1.10.10.10">
    <property type="entry name" value="Winged helix-like DNA-binding domain superfamily/Winged helix DNA-binding domain"/>
    <property type="match status" value="1"/>
</dbReference>
<protein>
    <submittedName>
        <fullName evidence="3">MarR family transcriptional regulator</fullName>
    </submittedName>
</protein>
<dbReference type="GO" id="GO:0003700">
    <property type="term" value="F:DNA-binding transcription factor activity"/>
    <property type="evidence" value="ECO:0007669"/>
    <property type="project" value="InterPro"/>
</dbReference>
<evidence type="ECO:0000259" key="2">
    <source>
        <dbReference type="PROSITE" id="PS50995"/>
    </source>
</evidence>
<sequence length="153" mass="16818">MDRTILRDEDLLKLEKQVCFGLAVASRSVISAYKPVLDPLGLTHPQYLVMLALWDKGPMGARELSGHLHLDPGTLSPLVKRLEGAGLVAKTKNPADERAVVIQPTPKGQELRSKAMTVPREMMERLALSENDVLELRSILDRMIASGANAPKE</sequence>
<dbReference type="RefSeq" id="WP_134779022.1">
    <property type="nucleotide sequence ID" value="NZ_JABUYH010000006.1"/>
</dbReference>
<dbReference type="GO" id="GO:0006950">
    <property type="term" value="P:response to stress"/>
    <property type="evidence" value="ECO:0007669"/>
    <property type="project" value="TreeGrafter"/>
</dbReference>
<dbReference type="PROSITE" id="PS50995">
    <property type="entry name" value="HTH_MARR_2"/>
    <property type="match status" value="1"/>
</dbReference>
<dbReference type="InterPro" id="IPR036388">
    <property type="entry name" value="WH-like_DNA-bd_sf"/>
</dbReference>
<gene>
    <name evidence="3" type="ORF">EXY26_01045</name>
</gene>
<dbReference type="InterPro" id="IPR036390">
    <property type="entry name" value="WH_DNA-bd_sf"/>
</dbReference>
<dbReference type="Proteomes" id="UP000297638">
    <property type="component" value="Unassembled WGS sequence"/>
</dbReference>
<proteinExistence type="predicted"/>
<feature type="domain" description="HTH marR-type" evidence="2">
    <location>
        <begin position="15"/>
        <end position="145"/>
    </location>
</feature>
<dbReference type="PANTHER" id="PTHR33164">
    <property type="entry name" value="TRANSCRIPTIONAL REGULATOR, MARR FAMILY"/>
    <property type="match status" value="1"/>
</dbReference>
<evidence type="ECO:0000313" key="3">
    <source>
        <dbReference type="EMBL" id="TFH55706.1"/>
    </source>
</evidence>
<dbReference type="SMART" id="SM00347">
    <property type="entry name" value="HTH_MARR"/>
    <property type="match status" value="1"/>
</dbReference>
<accession>A0A4Y8TU43</accession>
<evidence type="ECO:0000256" key="1">
    <source>
        <dbReference type="ARBA" id="ARBA00004496"/>
    </source>
</evidence>
<dbReference type="InterPro" id="IPR039422">
    <property type="entry name" value="MarR/SlyA-like"/>
</dbReference>
<dbReference type="PANTHER" id="PTHR33164:SF5">
    <property type="entry name" value="ORGANIC HYDROPEROXIDE RESISTANCE TRANSCRIPTIONAL REGULATOR"/>
    <property type="match status" value="1"/>
</dbReference>
<dbReference type="InterPro" id="IPR000835">
    <property type="entry name" value="HTH_MarR-typ"/>
</dbReference>
<comment type="subcellular location">
    <subcellularLocation>
        <location evidence="1">Cytoplasm</location>
    </subcellularLocation>
</comment>
<dbReference type="SUPFAM" id="SSF46785">
    <property type="entry name" value="Winged helix' DNA-binding domain"/>
    <property type="match status" value="1"/>
</dbReference>
<evidence type="ECO:0000313" key="4">
    <source>
        <dbReference type="Proteomes" id="UP000297638"/>
    </source>
</evidence>
<dbReference type="Pfam" id="PF01047">
    <property type="entry name" value="MarR"/>
    <property type="match status" value="1"/>
</dbReference>
<dbReference type="GO" id="GO:0005737">
    <property type="term" value="C:cytoplasm"/>
    <property type="evidence" value="ECO:0007669"/>
    <property type="project" value="UniProtKB-SubCell"/>
</dbReference>
<comment type="caution">
    <text evidence="3">The sequence shown here is derived from an EMBL/GenBank/DDBJ whole genome shotgun (WGS) entry which is preliminary data.</text>
</comment>
<dbReference type="EMBL" id="SPDS01000001">
    <property type="protein sequence ID" value="TFH55706.1"/>
    <property type="molecule type" value="Genomic_DNA"/>
</dbReference>
<name>A0A4Y8TU43_9MICC</name>